<gene>
    <name evidence="1" type="ORF">NDU88_001143</name>
</gene>
<dbReference type="EMBL" id="JANPWB010000006">
    <property type="protein sequence ID" value="KAJ1175858.1"/>
    <property type="molecule type" value="Genomic_DNA"/>
</dbReference>
<evidence type="ECO:0000313" key="2">
    <source>
        <dbReference type="Proteomes" id="UP001066276"/>
    </source>
</evidence>
<name>A0AAV7THG9_PLEWA</name>
<protein>
    <submittedName>
        <fullName evidence="1">Uncharacterized protein</fullName>
    </submittedName>
</protein>
<keyword evidence="2" id="KW-1185">Reference proteome</keyword>
<dbReference type="AlphaFoldDB" id="A0AAV7THG9"/>
<organism evidence="1 2">
    <name type="scientific">Pleurodeles waltl</name>
    <name type="common">Iberian ribbed newt</name>
    <dbReference type="NCBI Taxonomy" id="8319"/>
    <lineage>
        <taxon>Eukaryota</taxon>
        <taxon>Metazoa</taxon>
        <taxon>Chordata</taxon>
        <taxon>Craniata</taxon>
        <taxon>Vertebrata</taxon>
        <taxon>Euteleostomi</taxon>
        <taxon>Amphibia</taxon>
        <taxon>Batrachia</taxon>
        <taxon>Caudata</taxon>
        <taxon>Salamandroidea</taxon>
        <taxon>Salamandridae</taxon>
        <taxon>Pleurodelinae</taxon>
        <taxon>Pleurodeles</taxon>
    </lineage>
</organism>
<proteinExistence type="predicted"/>
<accession>A0AAV7THG9</accession>
<comment type="caution">
    <text evidence="1">The sequence shown here is derived from an EMBL/GenBank/DDBJ whole genome shotgun (WGS) entry which is preliminary data.</text>
</comment>
<evidence type="ECO:0000313" key="1">
    <source>
        <dbReference type="EMBL" id="KAJ1175858.1"/>
    </source>
</evidence>
<reference evidence="1" key="1">
    <citation type="journal article" date="2022" name="bioRxiv">
        <title>Sequencing and chromosome-scale assembly of the giantPleurodeles waltlgenome.</title>
        <authorList>
            <person name="Brown T."/>
            <person name="Elewa A."/>
            <person name="Iarovenko S."/>
            <person name="Subramanian E."/>
            <person name="Araus A.J."/>
            <person name="Petzold A."/>
            <person name="Susuki M."/>
            <person name="Suzuki K.-i.T."/>
            <person name="Hayashi T."/>
            <person name="Toyoda A."/>
            <person name="Oliveira C."/>
            <person name="Osipova E."/>
            <person name="Leigh N.D."/>
            <person name="Simon A."/>
            <person name="Yun M.H."/>
        </authorList>
    </citation>
    <scope>NUCLEOTIDE SEQUENCE</scope>
    <source>
        <strain evidence="1">20211129_DDA</strain>
        <tissue evidence="1">Liver</tissue>
    </source>
</reference>
<dbReference type="Proteomes" id="UP001066276">
    <property type="component" value="Chromosome 3_2"/>
</dbReference>
<sequence length="75" mass="8060">MPGARGQRCDCPPKSGARMDLRHDAEVVRPTLRTLGEAERADLLQPGVLEEAWVSMERLTQAASWGLVAAVAACS</sequence>